<comment type="caution">
    <text evidence="2">The sequence shown here is derived from an EMBL/GenBank/DDBJ whole genome shotgun (WGS) entry which is preliminary data.</text>
</comment>
<reference evidence="3" key="1">
    <citation type="journal article" date="2017" name="Nat. Microbiol.">
        <title>Global analysis of biosynthetic gene clusters reveals vast potential of secondary metabolite production in Penicillium species.</title>
        <authorList>
            <person name="Nielsen J.C."/>
            <person name="Grijseels S."/>
            <person name="Prigent S."/>
            <person name="Ji B."/>
            <person name="Dainat J."/>
            <person name="Nielsen K.F."/>
            <person name="Frisvad J.C."/>
            <person name="Workman M."/>
            <person name="Nielsen J."/>
        </authorList>
    </citation>
    <scope>NUCLEOTIDE SEQUENCE [LARGE SCALE GENOMIC DNA]</scope>
    <source>
        <strain evidence="3">IBT 24891</strain>
    </source>
</reference>
<dbReference type="EMBL" id="MLKD01000017">
    <property type="protein sequence ID" value="OQE18697.1"/>
    <property type="molecule type" value="Genomic_DNA"/>
</dbReference>
<accession>A0A1V6SXF2</accession>
<evidence type="ECO:0000256" key="1">
    <source>
        <dbReference type="SAM" id="MobiDB-lite"/>
    </source>
</evidence>
<organism evidence="2 3">
    <name type="scientific">Penicillium steckii</name>
    <dbReference type="NCBI Taxonomy" id="303698"/>
    <lineage>
        <taxon>Eukaryota</taxon>
        <taxon>Fungi</taxon>
        <taxon>Dikarya</taxon>
        <taxon>Ascomycota</taxon>
        <taxon>Pezizomycotina</taxon>
        <taxon>Eurotiomycetes</taxon>
        <taxon>Eurotiomycetidae</taxon>
        <taxon>Eurotiales</taxon>
        <taxon>Aspergillaceae</taxon>
        <taxon>Penicillium</taxon>
    </lineage>
</organism>
<name>A0A1V6SXF2_9EURO</name>
<feature type="region of interest" description="Disordered" evidence="1">
    <location>
        <begin position="27"/>
        <end position="51"/>
    </location>
</feature>
<evidence type="ECO:0000313" key="3">
    <source>
        <dbReference type="Proteomes" id="UP000191285"/>
    </source>
</evidence>
<proteinExistence type="predicted"/>
<gene>
    <name evidence="2" type="ORF">PENSTE_c017G00075</name>
</gene>
<sequence length="51" mass="5549">MGGLPADSIGIPRRIFARKVRDSSRVNFKFPQEHSKSNDLVPSLSQAIAPG</sequence>
<dbReference type="AlphaFoldDB" id="A0A1V6SXF2"/>
<evidence type="ECO:0000313" key="2">
    <source>
        <dbReference type="EMBL" id="OQE18697.1"/>
    </source>
</evidence>
<feature type="compositionally biased region" description="Polar residues" evidence="1">
    <location>
        <begin position="38"/>
        <end position="51"/>
    </location>
</feature>
<dbReference type="Proteomes" id="UP000191285">
    <property type="component" value="Unassembled WGS sequence"/>
</dbReference>
<protein>
    <submittedName>
        <fullName evidence="2">Uncharacterized protein</fullName>
    </submittedName>
</protein>
<keyword evidence="3" id="KW-1185">Reference proteome</keyword>